<keyword evidence="2" id="KW-0472">Membrane</keyword>
<protein>
    <submittedName>
        <fullName evidence="3">Uncharacterized protein</fullName>
    </submittedName>
</protein>
<dbReference type="EMBL" id="BMAW01017198">
    <property type="protein sequence ID" value="GFT52667.1"/>
    <property type="molecule type" value="Genomic_DNA"/>
</dbReference>
<dbReference type="Proteomes" id="UP000887013">
    <property type="component" value="Unassembled WGS sequence"/>
</dbReference>
<accession>A0A8X6P5H0</accession>
<keyword evidence="2" id="KW-1133">Transmembrane helix</keyword>
<dbReference type="OrthoDB" id="6427286at2759"/>
<evidence type="ECO:0000256" key="2">
    <source>
        <dbReference type="SAM" id="Phobius"/>
    </source>
</evidence>
<gene>
    <name evidence="3" type="ORF">NPIL_313801</name>
</gene>
<comment type="caution">
    <text evidence="3">The sequence shown here is derived from an EMBL/GenBank/DDBJ whole genome shotgun (WGS) entry which is preliminary data.</text>
</comment>
<evidence type="ECO:0000256" key="1">
    <source>
        <dbReference type="SAM" id="MobiDB-lite"/>
    </source>
</evidence>
<evidence type="ECO:0000313" key="4">
    <source>
        <dbReference type="Proteomes" id="UP000887013"/>
    </source>
</evidence>
<dbReference type="AlphaFoldDB" id="A0A8X6P5H0"/>
<evidence type="ECO:0000313" key="3">
    <source>
        <dbReference type="EMBL" id="GFT52667.1"/>
    </source>
</evidence>
<proteinExistence type="predicted"/>
<feature type="transmembrane region" description="Helical" evidence="2">
    <location>
        <begin position="39"/>
        <end position="60"/>
    </location>
</feature>
<keyword evidence="4" id="KW-1185">Reference proteome</keyword>
<organism evidence="3 4">
    <name type="scientific">Nephila pilipes</name>
    <name type="common">Giant wood spider</name>
    <name type="synonym">Nephila maculata</name>
    <dbReference type="NCBI Taxonomy" id="299642"/>
    <lineage>
        <taxon>Eukaryota</taxon>
        <taxon>Metazoa</taxon>
        <taxon>Ecdysozoa</taxon>
        <taxon>Arthropoda</taxon>
        <taxon>Chelicerata</taxon>
        <taxon>Arachnida</taxon>
        <taxon>Araneae</taxon>
        <taxon>Araneomorphae</taxon>
        <taxon>Entelegynae</taxon>
        <taxon>Araneoidea</taxon>
        <taxon>Nephilidae</taxon>
        <taxon>Nephila</taxon>
    </lineage>
</organism>
<keyword evidence="2" id="KW-0812">Transmembrane</keyword>
<sequence>MENCDFQKLFLGGTVEDENTTGIIPAGNTTVPCSISSQYFYTIVAIYSVVFVLLFVVILIKIVQCVRNYLHPSPYRKYRSGYDVVVPNNGVRNSNNFNDELNPIVDVLINVSHREYFSEPDTPSEYDNVSLDLGRDEYETNEDIPPDYEHPPSYPSSP</sequence>
<feature type="region of interest" description="Disordered" evidence="1">
    <location>
        <begin position="118"/>
        <end position="158"/>
    </location>
</feature>
<reference evidence="3" key="1">
    <citation type="submission" date="2020-08" db="EMBL/GenBank/DDBJ databases">
        <title>Multicomponent nature underlies the extraordinary mechanical properties of spider dragline silk.</title>
        <authorList>
            <person name="Kono N."/>
            <person name="Nakamura H."/>
            <person name="Mori M."/>
            <person name="Yoshida Y."/>
            <person name="Ohtoshi R."/>
            <person name="Malay A.D."/>
            <person name="Moran D.A.P."/>
            <person name="Tomita M."/>
            <person name="Numata K."/>
            <person name="Arakawa K."/>
        </authorList>
    </citation>
    <scope>NUCLEOTIDE SEQUENCE</scope>
</reference>
<name>A0A8X6P5H0_NEPPI</name>